<evidence type="ECO:0000256" key="1">
    <source>
        <dbReference type="SAM" id="SignalP"/>
    </source>
</evidence>
<protein>
    <submittedName>
        <fullName evidence="2">Lipocalin</fullName>
    </submittedName>
</protein>
<feature type="signal peptide" evidence="1">
    <location>
        <begin position="1"/>
        <end position="15"/>
    </location>
</feature>
<accession>A0A131YHI3</accession>
<dbReference type="SUPFAM" id="SSF50814">
    <property type="entry name" value="Lipocalins"/>
    <property type="match status" value="1"/>
</dbReference>
<proteinExistence type="predicted"/>
<dbReference type="InterPro" id="IPR012674">
    <property type="entry name" value="Calycin"/>
</dbReference>
<dbReference type="GO" id="GO:0043176">
    <property type="term" value="F:amine binding"/>
    <property type="evidence" value="ECO:0007669"/>
    <property type="project" value="InterPro"/>
</dbReference>
<reference evidence="2" key="1">
    <citation type="journal article" date="2016" name="Ticks Tick Borne Dis.">
        <title>De novo assembly and annotation of the salivary gland transcriptome of Rhipicephalus appendiculatus male and female ticks during blood feeding.</title>
        <authorList>
            <person name="de Castro M.H."/>
            <person name="de Klerk D."/>
            <person name="Pienaar R."/>
            <person name="Latif A.A."/>
            <person name="Rees D.J."/>
            <person name="Mans B.J."/>
        </authorList>
    </citation>
    <scope>NUCLEOTIDE SEQUENCE</scope>
    <source>
        <tissue evidence="2">Salivary glands</tissue>
    </source>
</reference>
<dbReference type="PRINTS" id="PR01220">
    <property type="entry name" value="HISBINDING"/>
</dbReference>
<sequence length="206" mass="23016">MQLFVCVVLVGVVYADASREASVGETTKTVPDWANEERFGKFQNAWAGINDTTAFYYMYAATYETETTFGGNFSCLNVHTTSVREHEKTVDAVMSYKDSTGQWKQTEITTKAISKYSYSTENALEYGPKGSTGKKDVGVVVFSDSKNCDIMSVKNGEHLELWVNQDVKDAVPDCCLFTFAYFSVKTTTTTTHKFYEQGNCKKNDGK</sequence>
<keyword evidence="1" id="KW-0732">Signal</keyword>
<evidence type="ECO:0000313" key="2">
    <source>
        <dbReference type="EMBL" id="JAP77962.1"/>
    </source>
</evidence>
<dbReference type="EMBL" id="GEDV01010595">
    <property type="protein sequence ID" value="JAP77962.1"/>
    <property type="molecule type" value="Transcribed_RNA"/>
</dbReference>
<dbReference type="InterPro" id="IPR002970">
    <property type="entry name" value="Tick_his-bd"/>
</dbReference>
<dbReference type="Pfam" id="PF02098">
    <property type="entry name" value="His_binding"/>
    <property type="match status" value="1"/>
</dbReference>
<dbReference type="Gene3D" id="2.40.128.20">
    <property type="match status" value="1"/>
</dbReference>
<dbReference type="GO" id="GO:0030682">
    <property type="term" value="P:symbiont-mediated perturbation of host defenses"/>
    <property type="evidence" value="ECO:0007669"/>
    <property type="project" value="InterPro"/>
</dbReference>
<feature type="chain" id="PRO_5012407430" evidence="1">
    <location>
        <begin position="16"/>
        <end position="206"/>
    </location>
</feature>
<name>A0A131YHI3_RHIAP</name>
<organism evidence="2">
    <name type="scientific">Rhipicephalus appendiculatus</name>
    <name type="common">Brown ear tick</name>
    <dbReference type="NCBI Taxonomy" id="34631"/>
    <lineage>
        <taxon>Eukaryota</taxon>
        <taxon>Metazoa</taxon>
        <taxon>Ecdysozoa</taxon>
        <taxon>Arthropoda</taxon>
        <taxon>Chelicerata</taxon>
        <taxon>Arachnida</taxon>
        <taxon>Acari</taxon>
        <taxon>Parasitiformes</taxon>
        <taxon>Ixodida</taxon>
        <taxon>Ixodoidea</taxon>
        <taxon>Ixodidae</taxon>
        <taxon>Rhipicephalinae</taxon>
        <taxon>Rhipicephalus</taxon>
        <taxon>Rhipicephalus</taxon>
    </lineage>
</organism>
<dbReference type="AlphaFoldDB" id="A0A131YHI3"/>